<protein>
    <submittedName>
        <fullName evidence="3">Gfo/Idh/MocA family oxidoreductase</fullName>
    </submittedName>
</protein>
<proteinExistence type="predicted"/>
<dbReference type="AlphaFoldDB" id="A0A3D8H9Y8"/>
<accession>A0A3D8H9Y8</accession>
<evidence type="ECO:0000313" key="5">
    <source>
        <dbReference type="Proteomes" id="UP000629596"/>
    </source>
</evidence>
<name>A0A3D8H9Y8_9BACT</name>
<reference evidence="3 4" key="1">
    <citation type="submission" date="2018-07" db="EMBL/GenBank/DDBJ databases">
        <title>Parabacteroides acidifaciens nov. sp., isolated from human feces.</title>
        <authorList>
            <person name="Wang Y.J."/>
        </authorList>
    </citation>
    <scope>NUCLEOTIDE SEQUENCE [LARGE SCALE GENOMIC DNA]</scope>
    <source>
        <strain evidence="3 4">426-9</strain>
    </source>
</reference>
<dbReference type="Gene3D" id="3.40.50.720">
    <property type="entry name" value="NAD(P)-binding Rossmann-like Domain"/>
    <property type="match status" value="1"/>
</dbReference>
<dbReference type="InterPro" id="IPR000683">
    <property type="entry name" value="Gfo/Idh/MocA-like_OxRdtase_N"/>
</dbReference>
<reference evidence="2 5" key="2">
    <citation type="submission" date="2020-08" db="EMBL/GenBank/DDBJ databases">
        <title>Genome public.</title>
        <authorList>
            <person name="Liu C."/>
            <person name="Sun Q."/>
        </authorList>
    </citation>
    <scope>NUCLEOTIDE SEQUENCE [LARGE SCALE GENOMIC DNA]</scope>
    <source>
        <strain evidence="2 5">426_9</strain>
    </source>
</reference>
<gene>
    <name evidence="3" type="ORF">DWU89_19120</name>
    <name evidence="2" type="ORF">H8784_18640</name>
</gene>
<comment type="caution">
    <text evidence="3">The sequence shown here is derived from an EMBL/GenBank/DDBJ whole genome shotgun (WGS) entry which is preliminary data.</text>
</comment>
<sequence length="331" mass="36045">MRHRMIGLLLVHLLAWAGLQAQEVIRVGVIGLDTSHSEAFIRLLNAADPEPQYAGFKVVAAYPYGSKTIESSVKRIPEYTEGAKKNGVKITSSIAELLRTVDCVLLETNDGTLHLEQAAEVIKSGKPLFLDKPVAATLPDAIAIYRFAAERGVPIFSSSALRYSPRNQELRAGKEGKVVGADCYSPCTEEPSHAGFYWYGIHGVETLYTLMGTGCETVSCASTEGTDVATGIWKDGRIGTFRGLREGARPYGGTAFCEKKMFPAGGYEGYGRLLETILTFFKTRVSPVDPSETIEIYTFMEAANESKRQGGKPVSMKAIYEKAAKEAPVVR</sequence>
<dbReference type="Proteomes" id="UP000256321">
    <property type="component" value="Unassembled WGS sequence"/>
</dbReference>
<evidence type="ECO:0000259" key="1">
    <source>
        <dbReference type="Pfam" id="PF01408"/>
    </source>
</evidence>
<evidence type="ECO:0000313" key="4">
    <source>
        <dbReference type="Proteomes" id="UP000256321"/>
    </source>
</evidence>
<dbReference type="SUPFAM" id="SSF51735">
    <property type="entry name" value="NAD(P)-binding Rossmann-fold domains"/>
    <property type="match status" value="1"/>
</dbReference>
<dbReference type="EMBL" id="JACRTI010000077">
    <property type="protein sequence ID" value="MBC8603730.1"/>
    <property type="molecule type" value="Genomic_DNA"/>
</dbReference>
<evidence type="ECO:0000313" key="2">
    <source>
        <dbReference type="EMBL" id="MBC8603730.1"/>
    </source>
</evidence>
<dbReference type="Pfam" id="PF01408">
    <property type="entry name" value="GFO_IDH_MocA"/>
    <property type="match status" value="1"/>
</dbReference>
<dbReference type="InterPro" id="IPR036291">
    <property type="entry name" value="NAD(P)-bd_dom_sf"/>
</dbReference>
<dbReference type="EMBL" id="QREV01000077">
    <property type="protein sequence ID" value="RDU47520.1"/>
    <property type="molecule type" value="Genomic_DNA"/>
</dbReference>
<dbReference type="PANTHER" id="PTHR43818">
    <property type="entry name" value="BCDNA.GH03377"/>
    <property type="match status" value="1"/>
</dbReference>
<feature type="domain" description="Gfo/Idh/MocA-like oxidoreductase N-terminal" evidence="1">
    <location>
        <begin position="25"/>
        <end position="155"/>
    </location>
</feature>
<dbReference type="GO" id="GO:0000166">
    <property type="term" value="F:nucleotide binding"/>
    <property type="evidence" value="ECO:0007669"/>
    <property type="project" value="InterPro"/>
</dbReference>
<dbReference type="Proteomes" id="UP000629596">
    <property type="component" value="Unassembled WGS sequence"/>
</dbReference>
<dbReference type="InterPro" id="IPR050463">
    <property type="entry name" value="Gfo/Idh/MocA_oxidrdct_glycsds"/>
</dbReference>
<keyword evidence="5" id="KW-1185">Reference proteome</keyword>
<evidence type="ECO:0000313" key="3">
    <source>
        <dbReference type="EMBL" id="RDU47520.1"/>
    </source>
</evidence>
<dbReference type="PANTHER" id="PTHR43818:SF9">
    <property type="entry name" value="HYPOTHETICAL OXIDOREDUCTASE"/>
    <property type="match status" value="1"/>
</dbReference>
<organism evidence="3 4">
    <name type="scientific">Parabacteroides acidifaciens</name>
    <dbReference type="NCBI Taxonomy" id="2290935"/>
    <lineage>
        <taxon>Bacteria</taxon>
        <taxon>Pseudomonadati</taxon>
        <taxon>Bacteroidota</taxon>
        <taxon>Bacteroidia</taxon>
        <taxon>Bacteroidales</taxon>
        <taxon>Tannerellaceae</taxon>
        <taxon>Parabacteroides</taxon>
    </lineage>
</organism>
<dbReference type="RefSeq" id="WP_115501230.1">
    <property type="nucleotide sequence ID" value="NZ_JACRTI010000077.1"/>
</dbReference>